<protein>
    <submittedName>
        <fullName evidence="2">Uncharacterized protein</fullName>
    </submittedName>
</protein>
<feature type="region of interest" description="Disordered" evidence="1">
    <location>
        <begin position="41"/>
        <end position="176"/>
    </location>
</feature>
<keyword evidence="3" id="KW-1185">Reference proteome</keyword>
<feature type="compositionally biased region" description="Low complexity" evidence="1">
    <location>
        <begin position="128"/>
        <end position="147"/>
    </location>
</feature>
<sequence length="446" mass="47442">MHAPTPRMPLVSFNSPFPEPPGRRRTIQEELALIEAMGVQGQSTVNQVRTDQQAQISQASLTLGSDPTSPPSGNRSKTPTPNPSTTSEVQHEPSTGYAPENHISPSPPSDPPSTQRISSPFTTPPHTSPSRPASVMSYQNSSNGTSPPNTPGGPGRSTSITSTPTNPYARKKLDLSADGQRALLAHYIRRNEEERARSAALQPQLQPLPLPPPQPLPSLEQVVYENGGLIPGNDGGVSQPAQKAAHSSGEGNRKRGGKSDSGRASKAARGGETDNQRGSLFVPVESTLHNLTQSTAQDPASQPPPDQPQPQLQPTQNNAQPPPGTTDPQPAQPGTGTLQPYTFTPSSTTPTPTTAQHYPPPPQPIHFNPFTNNFPAQPAQPAAPPPQRPRKDPPGPIMNPAEYGGIQPNTLAPSAPMFCNSPGIWTDQDGVRWRRNGMGVWERVLG</sequence>
<feature type="region of interest" description="Disordered" evidence="1">
    <location>
        <begin position="1"/>
        <end position="24"/>
    </location>
</feature>
<accession>A0AAN8I304</accession>
<comment type="caution">
    <text evidence="2">The sequence shown here is derived from an EMBL/GenBank/DDBJ whole genome shotgun (WGS) entry which is preliminary data.</text>
</comment>
<dbReference type="Proteomes" id="UP001316803">
    <property type="component" value="Unassembled WGS sequence"/>
</dbReference>
<feature type="compositionally biased region" description="Pro residues" evidence="1">
    <location>
        <begin position="206"/>
        <end position="216"/>
    </location>
</feature>
<evidence type="ECO:0000313" key="2">
    <source>
        <dbReference type="EMBL" id="KAK5952217.1"/>
    </source>
</evidence>
<proteinExistence type="predicted"/>
<reference evidence="2 3" key="1">
    <citation type="submission" date="2022-12" db="EMBL/GenBank/DDBJ databases">
        <title>Genomic features and morphological characterization of a novel Knufia sp. strain isolated from spacecraft assembly facility.</title>
        <authorList>
            <person name="Teixeira M."/>
            <person name="Chander A.M."/>
            <person name="Stajich J.E."/>
            <person name="Venkateswaran K."/>
        </authorList>
    </citation>
    <scope>NUCLEOTIDE SEQUENCE [LARGE SCALE GENOMIC DNA]</scope>
    <source>
        <strain evidence="2 3">FJI-L2-BK-P2</strain>
    </source>
</reference>
<evidence type="ECO:0000313" key="3">
    <source>
        <dbReference type="Proteomes" id="UP001316803"/>
    </source>
</evidence>
<name>A0AAN8I304_9EURO</name>
<feature type="compositionally biased region" description="Basic and acidic residues" evidence="1">
    <location>
        <begin position="251"/>
        <end position="275"/>
    </location>
</feature>
<feature type="compositionally biased region" description="Low complexity" evidence="1">
    <location>
        <begin position="76"/>
        <end position="87"/>
    </location>
</feature>
<feature type="compositionally biased region" description="Low complexity" evidence="1">
    <location>
        <begin position="340"/>
        <end position="357"/>
    </location>
</feature>
<evidence type="ECO:0000256" key="1">
    <source>
        <dbReference type="SAM" id="MobiDB-lite"/>
    </source>
</evidence>
<feature type="compositionally biased region" description="Low complexity" evidence="1">
    <location>
        <begin position="309"/>
        <end position="319"/>
    </location>
</feature>
<feature type="compositionally biased region" description="Polar residues" evidence="1">
    <location>
        <begin position="326"/>
        <end position="339"/>
    </location>
</feature>
<feature type="compositionally biased region" description="Polar residues" evidence="1">
    <location>
        <begin position="41"/>
        <end position="75"/>
    </location>
</feature>
<dbReference type="AlphaFoldDB" id="A0AAN8I304"/>
<organism evidence="2 3">
    <name type="scientific">Knufia fluminis</name>
    <dbReference type="NCBI Taxonomy" id="191047"/>
    <lineage>
        <taxon>Eukaryota</taxon>
        <taxon>Fungi</taxon>
        <taxon>Dikarya</taxon>
        <taxon>Ascomycota</taxon>
        <taxon>Pezizomycotina</taxon>
        <taxon>Eurotiomycetes</taxon>
        <taxon>Chaetothyriomycetidae</taxon>
        <taxon>Chaetothyriales</taxon>
        <taxon>Trichomeriaceae</taxon>
        <taxon>Knufia</taxon>
    </lineage>
</organism>
<feature type="compositionally biased region" description="Low complexity" evidence="1">
    <location>
        <begin position="365"/>
        <end position="380"/>
    </location>
</feature>
<dbReference type="EMBL" id="JAKLMC020000016">
    <property type="protein sequence ID" value="KAK5952217.1"/>
    <property type="molecule type" value="Genomic_DNA"/>
</dbReference>
<gene>
    <name evidence="2" type="ORF">OHC33_006690</name>
</gene>
<feature type="region of interest" description="Disordered" evidence="1">
    <location>
        <begin position="193"/>
        <end position="413"/>
    </location>
</feature>